<evidence type="ECO:0000256" key="1">
    <source>
        <dbReference type="SAM" id="MobiDB-lite"/>
    </source>
</evidence>
<feature type="region of interest" description="Disordered" evidence="1">
    <location>
        <begin position="53"/>
        <end position="81"/>
    </location>
</feature>
<feature type="compositionally biased region" description="Polar residues" evidence="1">
    <location>
        <begin position="55"/>
        <end position="71"/>
    </location>
</feature>
<reference evidence="3" key="1">
    <citation type="journal article" date="2014" name="Int. J. Syst. Evol. Microbiol.">
        <title>Complete genome sequence of Corynebacterium casei LMG S-19264T (=DSM 44701T), isolated from a smear-ripened cheese.</title>
        <authorList>
            <consortium name="US DOE Joint Genome Institute (JGI-PGF)"/>
            <person name="Walter F."/>
            <person name="Albersmeier A."/>
            <person name="Kalinowski J."/>
            <person name="Ruckert C."/>
        </authorList>
    </citation>
    <scope>NUCLEOTIDE SEQUENCE</scope>
    <source>
        <strain evidence="3">CGMCC 1.15034</strain>
    </source>
</reference>
<protein>
    <submittedName>
        <fullName evidence="3">Uncharacterized protein</fullName>
    </submittedName>
</protein>
<name>A0AA87W3I9_9BRAD</name>
<feature type="transmembrane region" description="Helical" evidence="2">
    <location>
        <begin position="27"/>
        <end position="44"/>
    </location>
</feature>
<keyword evidence="2" id="KW-0472">Membrane</keyword>
<dbReference type="AlphaFoldDB" id="A0AA87W3I9"/>
<keyword evidence="2" id="KW-1133">Transmembrane helix</keyword>
<accession>A0AA87W3I9</accession>
<evidence type="ECO:0000313" key="4">
    <source>
        <dbReference type="Proteomes" id="UP000625079"/>
    </source>
</evidence>
<dbReference type="Proteomes" id="UP000625079">
    <property type="component" value="Unassembled WGS sequence"/>
</dbReference>
<gene>
    <name evidence="3" type="ORF">GCM10010987_08510</name>
</gene>
<evidence type="ECO:0000313" key="3">
    <source>
        <dbReference type="EMBL" id="GGI20269.1"/>
    </source>
</evidence>
<organism evidence="3 4">
    <name type="scientific">Bradyrhizobium guangdongense</name>
    <dbReference type="NCBI Taxonomy" id="1325090"/>
    <lineage>
        <taxon>Bacteria</taxon>
        <taxon>Pseudomonadati</taxon>
        <taxon>Pseudomonadota</taxon>
        <taxon>Alphaproteobacteria</taxon>
        <taxon>Hyphomicrobiales</taxon>
        <taxon>Nitrobacteraceae</taxon>
        <taxon>Bradyrhizobium</taxon>
    </lineage>
</organism>
<comment type="caution">
    <text evidence="3">The sequence shown here is derived from an EMBL/GenBank/DDBJ whole genome shotgun (WGS) entry which is preliminary data.</text>
</comment>
<keyword evidence="2" id="KW-0812">Transmembrane</keyword>
<evidence type="ECO:0000256" key="2">
    <source>
        <dbReference type="SAM" id="Phobius"/>
    </source>
</evidence>
<sequence length="81" mass="8719">MLALALIVVGLVALIYLLFFALRWKGWMLMAAGFVTALGVMWFWEDLPKAKSQKQRGQLDNQNGSVPSPGTSAGRGPGAAQ</sequence>
<dbReference type="EMBL" id="BMHC01000001">
    <property type="protein sequence ID" value="GGI20269.1"/>
    <property type="molecule type" value="Genomic_DNA"/>
</dbReference>
<reference evidence="3" key="2">
    <citation type="submission" date="2022-12" db="EMBL/GenBank/DDBJ databases">
        <authorList>
            <person name="Sun Q."/>
            <person name="Zhou Y."/>
        </authorList>
    </citation>
    <scope>NUCLEOTIDE SEQUENCE</scope>
    <source>
        <strain evidence="3">CGMCC 1.15034</strain>
    </source>
</reference>
<proteinExistence type="predicted"/>